<feature type="compositionally biased region" description="Basic and acidic residues" evidence="1">
    <location>
        <begin position="142"/>
        <end position="151"/>
    </location>
</feature>
<dbReference type="EMBL" id="LGRX02034735">
    <property type="protein sequence ID" value="KAK3237002.1"/>
    <property type="molecule type" value="Genomic_DNA"/>
</dbReference>
<name>A0AAE0BIC7_9CHLO</name>
<protein>
    <submittedName>
        <fullName evidence="2">Uncharacterized protein</fullName>
    </submittedName>
</protein>
<evidence type="ECO:0000256" key="1">
    <source>
        <dbReference type="SAM" id="MobiDB-lite"/>
    </source>
</evidence>
<feature type="region of interest" description="Disordered" evidence="1">
    <location>
        <begin position="81"/>
        <end position="109"/>
    </location>
</feature>
<feature type="compositionally biased region" description="Polar residues" evidence="1">
    <location>
        <begin position="82"/>
        <end position="92"/>
    </location>
</feature>
<accession>A0AAE0BIC7</accession>
<sequence>MALPDPGMTAGGEELRDTVLDARNRYFVFARDVHEAQHSAPQAAVRLGASAAALHSAPPAAARHSAPPAAARHYYGQGQALGVSSRSRTTQCGAEPEAARGLRHPRHGSRQRVWLARGAELAASGSLRQAPPATAVGPAADSSRHRQREQLSHNAQLAARIPRVAMPLALSTRCPALRVDLQASTLCKDALAPKADHGIIAWTYLDLLYADGSWCPP</sequence>
<dbReference type="AlphaFoldDB" id="A0AAE0BIC7"/>
<reference evidence="2 3" key="1">
    <citation type="journal article" date="2015" name="Genome Biol. Evol.">
        <title>Comparative Genomics of a Bacterivorous Green Alga Reveals Evolutionary Causalities and Consequences of Phago-Mixotrophic Mode of Nutrition.</title>
        <authorList>
            <person name="Burns J.A."/>
            <person name="Paasch A."/>
            <person name="Narechania A."/>
            <person name="Kim E."/>
        </authorList>
    </citation>
    <scope>NUCLEOTIDE SEQUENCE [LARGE SCALE GENOMIC DNA]</scope>
    <source>
        <strain evidence="2 3">PLY_AMNH</strain>
    </source>
</reference>
<evidence type="ECO:0000313" key="2">
    <source>
        <dbReference type="EMBL" id="KAK3237002.1"/>
    </source>
</evidence>
<feature type="region of interest" description="Disordered" evidence="1">
    <location>
        <begin position="124"/>
        <end position="151"/>
    </location>
</feature>
<proteinExistence type="predicted"/>
<keyword evidence="3" id="KW-1185">Reference proteome</keyword>
<evidence type="ECO:0000313" key="3">
    <source>
        <dbReference type="Proteomes" id="UP001190700"/>
    </source>
</evidence>
<comment type="caution">
    <text evidence="2">The sequence shown here is derived from an EMBL/GenBank/DDBJ whole genome shotgun (WGS) entry which is preliminary data.</text>
</comment>
<organism evidence="2 3">
    <name type="scientific">Cymbomonas tetramitiformis</name>
    <dbReference type="NCBI Taxonomy" id="36881"/>
    <lineage>
        <taxon>Eukaryota</taxon>
        <taxon>Viridiplantae</taxon>
        <taxon>Chlorophyta</taxon>
        <taxon>Pyramimonadophyceae</taxon>
        <taxon>Pyramimonadales</taxon>
        <taxon>Pyramimonadaceae</taxon>
        <taxon>Cymbomonas</taxon>
    </lineage>
</organism>
<gene>
    <name evidence="2" type="ORF">CYMTET_52900</name>
</gene>
<dbReference type="Proteomes" id="UP001190700">
    <property type="component" value="Unassembled WGS sequence"/>
</dbReference>